<keyword evidence="9" id="KW-1185">Reference proteome</keyword>
<gene>
    <name evidence="8" type="ORF">SKA53_02246</name>
</gene>
<dbReference type="PANTHER" id="PTHR30629:SF2">
    <property type="entry name" value="PROPHAGE INTEGRASE INTS-RELATED"/>
    <property type="match status" value="1"/>
</dbReference>
<protein>
    <submittedName>
        <fullName evidence="8">Symbiosis island integrase</fullName>
    </submittedName>
</protein>
<dbReference type="RefSeq" id="WP_007204409.1">
    <property type="nucleotide sequence ID" value="NZ_CH672414.1"/>
</dbReference>
<dbReference type="CDD" id="cd00801">
    <property type="entry name" value="INT_P4_C"/>
    <property type="match status" value="1"/>
</dbReference>
<dbReference type="Gene3D" id="3.30.160.390">
    <property type="entry name" value="Integrase, DNA-binding domain"/>
    <property type="match status" value="1"/>
</dbReference>
<dbReference type="Pfam" id="PF00589">
    <property type="entry name" value="Phage_integrase"/>
    <property type="match status" value="1"/>
</dbReference>
<dbReference type="PANTHER" id="PTHR30629">
    <property type="entry name" value="PROPHAGE INTEGRASE"/>
    <property type="match status" value="1"/>
</dbReference>
<dbReference type="PROSITE" id="PS51898">
    <property type="entry name" value="TYR_RECOMBINASE"/>
    <property type="match status" value="1"/>
</dbReference>
<dbReference type="Pfam" id="PF22022">
    <property type="entry name" value="Phage_int_M"/>
    <property type="match status" value="1"/>
</dbReference>
<comment type="similarity">
    <text evidence="1">Belongs to the 'phage' integrase family.</text>
</comment>
<dbReference type="HOGENOM" id="CLU_027562_0_0_5"/>
<dbReference type="eggNOG" id="COG0582">
    <property type="taxonomic scope" value="Bacteria"/>
</dbReference>
<feature type="domain" description="Tyr recombinase" evidence="6">
    <location>
        <begin position="203"/>
        <end position="386"/>
    </location>
</feature>
<dbReference type="InterPro" id="IPR053876">
    <property type="entry name" value="Phage_int_M"/>
</dbReference>
<dbReference type="SUPFAM" id="SSF56349">
    <property type="entry name" value="DNA breaking-rejoining enzymes"/>
    <property type="match status" value="1"/>
</dbReference>
<name>A3V3X2_9RHOB</name>
<proteinExistence type="inferred from homology"/>
<dbReference type="EMBL" id="AAMS01000003">
    <property type="protein sequence ID" value="EAQ07179.1"/>
    <property type="molecule type" value="Genomic_DNA"/>
</dbReference>
<dbReference type="InterPro" id="IPR002104">
    <property type="entry name" value="Integrase_catalytic"/>
</dbReference>
<keyword evidence="3 5" id="KW-0238">DNA-binding</keyword>
<dbReference type="InterPro" id="IPR013762">
    <property type="entry name" value="Integrase-like_cat_sf"/>
</dbReference>
<dbReference type="Gene3D" id="1.10.150.130">
    <property type="match status" value="1"/>
</dbReference>
<evidence type="ECO:0000256" key="2">
    <source>
        <dbReference type="ARBA" id="ARBA00022908"/>
    </source>
</evidence>
<dbReference type="InterPro" id="IPR038488">
    <property type="entry name" value="Integrase_DNA-bd_sf"/>
</dbReference>
<comment type="caution">
    <text evidence="8">The sequence shown here is derived from an EMBL/GenBank/DDBJ whole genome shotgun (WGS) entry which is preliminary data.</text>
</comment>
<dbReference type="InterPro" id="IPR025166">
    <property type="entry name" value="Integrase_DNA_bind_dom"/>
</dbReference>
<evidence type="ECO:0000313" key="8">
    <source>
        <dbReference type="EMBL" id="EAQ07179.1"/>
    </source>
</evidence>
<evidence type="ECO:0000256" key="1">
    <source>
        <dbReference type="ARBA" id="ARBA00008857"/>
    </source>
</evidence>
<evidence type="ECO:0000256" key="4">
    <source>
        <dbReference type="ARBA" id="ARBA00023172"/>
    </source>
</evidence>
<reference evidence="8 9" key="1">
    <citation type="submission" date="2006-01" db="EMBL/GenBank/DDBJ databases">
        <authorList>
            <person name="Hagstrom A."/>
            <person name="Ferriera S."/>
            <person name="Johnson J."/>
            <person name="Kravitz S."/>
            <person name="Halpern A."/>
            <person name="Remington K."/>
            <person name="Beeson K."/>
            <person name="Tran B."/>
            <person name="Rogers Y.-H."/>
            <person name="Friedman R."/>
            <person name="Venter J.C."/>
        </authorList>
    </citation>
    <scope>NUCLEOTIDE SEQUENCE [LARGE SCALE GENOMIC DNA]</scope>
    <source>
        <strain evidence="8 9">SKA53</strain>
    </source>
</reference>
<accession>A3V3X2</accession>
<dbReference type="GO" id="GO:0003677">
    <property type="term" value="F:DNA binding"/>
    <property type="evidence" value="ECO:0007669"/>
    <property type="project" value="UniProtKB-UniRule"/>
</dbReference>
<dbReference type="InterPro" id="IPR050808">
    <property type="entry name" value="Phage_Integrase"/>
</dbReference>
<dbReference type="InterPro" id="IPR010998">
    <property type="entry name" value="Integrase_recombinase_N"/>
</dbReference>
<dbReference type="Pfam" id="PF13356">
    <property type="entry name" value="Arm-DNA-bind_3"/>
    <property type="match status" value="1"/>
</dbReference>
<sequence length="395" mass="45236">MPLSDIQVRNLKPREKAYKVSDFEGLFVLVKPNGSKLWQFKYRMDGKERLLSIGVYPNISLAQARKTKDGARANVAAGIDPSEAKQQEKRQRREVNDQTFEKLGAEFFAKQRKEGKSAATLSKTEYHLQLASRDFGRKPIIEITAPMILKTLRKVEAKGHYETAHRLRSRIGSIFRYAVASGIAETDPTYALRDALIRPTRKHRAAIIDPQALGRLMNEIDVFEGQATTRIALKLLAMVAQRPGEIRHAKWSEIDFVKKVWSIPADRMKMRRDHIVPLPDQAIALLDQLRRMNGNGEYLFPSLRTWKRPMSENTLNAALRRMGYSGDEMTAHGFRASFSTLANESGLWNPDAIERALAHVEKNEVRRAYARGEHWEERVRLANWWAGYLENLQAM</sequence>
<dbReference type="InterPro" id="IPR011010">
    <property type="entry name" value="DNA_brk_join_enz"/>
</dbReference>
<evidence type="ECO:0000256" key="5">
    <source>
        <dbReference type="PROSITE-ProRule" id="PRU01248"/>
    </source>
</evidence>
<dbReference type="AlphaFoldDB" id="A3V3X2"/>
<evidence type="ECO:0000259" key="6">
    <source>
        <dbReference type="PROSITE" id="PS51898"/>
    </source>
</evidence>
<dbReference type="STRING" id="314232.SKA53_02246"/>
<keyword evidence="2" id="KW-0229">DNA integration</keyword>
<feature type="domain" description="Core-binding (CB)" evidence="7">
    <location>
        <begin position="98"/>
        <end position="179"/>
    </location>
</feature>
<dbReference type="OrthoDB" id="9795573at2"/>
<dbReference type="Gene3D" id="1.10.443.10">
    <property type="entry name" value="Intergrase catalytic core"/>
    <property type="match status" value="1"/>
</dbReference>
<evidence type="ECO:0000313" key="9">
    <source>
        <dbReference type="Proteomes" id="UP000004507"/>
    </source>
</evidence>
<evidence type="ECO:0000256" key="3">
    <source>
        <dbReference type="ARBA" id="ARBA00023125"/>
    </source>
</evidence>
<dbReference type="GO" id="GO:0015074">
    <property type="term" value="P:DNA integration"/>
    <property type="evidence" value="ECO:0007669"/>
    <property type="project" value="UniProtKB-KW"/>
</dbReference>
<keyword evidence="4" id="KW-0233">DNA recombination</keyword>
<dbReference type="GO" id="GO:0006310">
    <property type="term" value="P:DNA recombination"/>
    <property type="evidence" value="ECO:0007669"/>
    <property type="project" value="UniProtKB-KW"/>
</dbReference>
<dbReference type="Proteomes" id="UP000004507">
    <property type="component" value="Unassembled WGS sequence"/>
</dbReference>
<evidence type="ECO:0000259" key="7">
    <source>
        <dbReference type="PROSITE" id="PS51900"/>
    </source>
</evidence>
<organism evidence="8 9">
    <name type="scientific">Yoonia vestfoldensis SKA53</name>
    <dbReference type="NCBI Taxonomy" id="314232"/>
    <lineage>
        <taxon>Bacteria</taxon>
        <taxon>Pseudomonadati</taxon>
        <taxon>Pseudomonadota</taxon>
        <taxon>Alphaproteobacteria</taxon>
        <taxon>Rhodobacterales</taxon>
        <taxon>Paracoccaceae</taxon>
        <taxon>Yoonia</taxon>
    </lineage>
</organism>
<dbReference type="InterPro" id="IPR044068">
    <property type="entry name" value="CB"/>
</dbReference>
<dbReference type="PROSITE" id="PS51900">
    <property type="entry name" value="CB"/>
    <property type="match status" value="1"/>
</dbReference>